<sequence length="248" mass="26127">MPWAISHQTSDPIGADTSRTAPPDRGRLRLHALLPPCVARSSAPSRSPSSLPPPPSAPSDITASGVVGSWWEGTLSTIQFYDPATGHWAAPNGTGTFLILRTDGTFRAGGILNVTAGVCTSTIMVDEHGRYATSADSLVLDRQRGNSRVTNTCWSDADGRSARRPLARSPPAPNLAHGRAEVEMAGTGPVRVEVFDTLGRRVATLHEGPVVRRRRALAVDTAGLPAGAYIIRATGTDGVASRPLTVVR</sequence>
<keyword evidence="3" id="KW-1185">Reference proteome</keyword>
<dbReference type="Proteomes" id="UP000216339">
    <property type="component" value="Unassembled WGS sequence"/>
</dbReference>
<organism evidence="2 3">
    <name type="scientific">Rubrivirga marina</name>
    <dbReference type="NCBI Taxonomy" id="1196024"/>
    <lineage>
        <taxon>Bacteria</taxon>
        <taxon>Pseudomonadati</taxon>
        <taxon>Rhodothermota</taxon>
        <taxon>Rhodothermia</taxon>
        <taxon>Rhodothermales</taxon>
        <taxon>Rubricoccaceae</taxon>
        <taxon>Rubrivirga</taxon>
    </lineage>
</organism>
<dbReference type="RefSeq" id="WP_095509614.1">
    <property type="nucleotide sequence ID" value="NZ_MQWD01000001.1"/>
</dbReference>
<reference evidence="2 3" key="1">
    <citation type="submission" date="2016-11" db="EMBL/GenBank/DDBJ databases">
        <title>Study of marine rhodopsin-containing bacteria.</title>
        <authorList>
            <person name="Yoshizawa S."/>
            <person name="Kumagai Y."/>
            <person name="Kogure K."/>
        </authorList>
    </citation>
    <scope>NUCLEOTIDE SEQUENCE [LARGE SCALE GENOMIC DNA]</scope>
    <source>
        <strain evidence="2 3">SAORIC-28</strain>
    </source>
</reference>
<evidence type="ECO:0000313" key="3">
    <source>
        <dbReference type="Proteomes" id="UP000216339"/>
    </source>
</evidence>
<protein>
    <recommendedName>
        <fullName evidence="4">Secretion system C-terminal sorting domain-containing protein</fullName>
    </recommendedName>
</protein>
<comment type="caution">
    <text evidence="2">The sequence shown here is derived from an EMBL/GenBank/DDBJ whole genome shotgun (WGS) entry which is preliminary data.</text>
</comment>
<name>A0A271IXW2_9BACT</name>
<proteinExistence type="predicted"/>
<feature type="region of interest" description="Disordered" evidence="1">
    <location>
        <begin position="1"/>
        <end position="63"/>
    </location>
</feature>
<evidence type="ECO:0000256" key="1">
    <source>
        <dbReference type="SAM" id="MobiDB-lite"/>
    </source>
</evidence>
<evidence type="ECO:0000313" key="2">
    <source>
        <dbReference type="EMBL" id="PAP75970.1"/>
    </source>
</evidence>
<dbReference type="OrthoDB" id="887182at2"/>
<accession>A0A271IXW2</accession>
<dbReference type="EMBL" id="MQWD01000001">
    <property type="protein sequence ID" value="PAP75970.1"/>
    <property type="molecule type" value="Genomic_DNA"/>
</dbReference>
<feature type="compositionally biased region" description="Low complexity" evidence="1">
    <location>
        <begin position="35"/>
        <end position="49"/>
    </location>
</feature>
<evidence type="ECO:0008006" key="4">
    <source>
        <dbReference type="Google" id="ProtNLM"/>
    </source>
</evidence>
<dbReference type="AlphaFoldDB" id="A0A271IXW2"/>
<gene>
    <name evidence="2" type="ORF">BSZ37_05705</name>
</gene>
<feature type="compositionally biased region" description="Polar residues" evidence="1">
    <location>
        <begin position="1"/>
        <end position="11"/>
    </location>
</feature>